<dbReference type="RefSeq" id="WP_343810324.1">
    <property type="nucleotide sequence ID" value="NZ_BAAADS010000003.1"/>
</dbReference>
<comment type="caution">
    <text evidence="5">The sequence shown here is derived from an EMBL/GenBank/DDBJ whole genome shotgun (WGS) entry which is preliminary data.</text>
</comment>
<dbReference type="PANTHER" id="PTHR21600">
    <property type="entry name" value="MITOCHONDRIAL RNA PSEUDOURIDINE SYNTHASE"/>
    <property type="match status" value="1"/>
</dbReference>
<sequence length="302" mass="34439">MKWTIDEKYEGLMIRTYLRDVHGFSRKLIKSIKFNGGEMLVNGEQRTVRHQLKAGEILAVHFPAEMKSEFMKPEQIPLDIIYEDDDVVVLNKQAGIVTIPSGIHTSGTLSNGLLYYYEKHNIPYTIHIVTRLDRDTSGLLLVAKHRYSHSILSAAQKSGAINRRYKAIIEGRLPDETGTISRPIGRKEGSIIERAVREDGKYAVTHYQVLEEFGAHSLVNVQLETGRTHQIRVHFSHLGYSLTGDNLYGGSRNFMKRQALHCDYLSFQHPVTKKGMEFSIPLAQDMQRQLSQKGMQVLNNFE</sequence>
<evidence type="ECO:0000256" key="3">
    <source>
        <dbReference type="RuleBase" id="RU362028"/>
    </source>
</evidence>
<gene>
    <name evidence="5" type="ORF">GCM10009001_06830</name>
</gene>
<dbReference type="Pfam" id="PF00849">
    <property type="entry name" value="PseudoU_synth_2"/>
    <property type="match status" value="1"/>
</dbReference>
<dbReference type="EMBL" id="BAAADS010000003">
    <property type="protein sequence ID" value="GAA0593318.1"/>
    <property type="molecule type" value="Genomic_DNA"/>
</dbReference>
<dbReference type="InterPro" id="IPR006225">
    <property type="entry name" value="PsdUridine_synth_RluC/D"/>
</dbReference>
<keyword evidence="6" id="KW-1185">Reference proteome</keyword>
<protein>
    <recommendedName>
        <fullName evidence="3">Pseudouridine synthase</fullName>
        <ecNumber evidence="3">5.4.99.-</ecNumber>
    </recommendedName>
</protein>
<dbReference type="InterPro" id="IPR006145">
    <property type="entry name" value="PsdUridine_synth_RsuA/RluA"/>
</dbReference>
<dbReference type="InterPro" id="IPR020103">
    <property type="entry name" value="PsdUridine_synth_cat_dom_sf"/>
</dbReference>
<comment type="catalytic activity">
    <reaction evidence="1 3">
        <text>a uridine in RNA = a pseudouridine in RNA</text>
        <dbReference type="Rhea" id="RHEA:48348"/>
        <dbReference type="Rhea" id="RHEA-COMP:12068"/>
        <dbReference type="Rhea" id="RHEA-COMP:12069"/>
        <dbReference type="ChEBI" id="CHEBI:65314"/>
        <dbReference type="ChEBI" id="CHEBI:65315"/>
    </reaction>
</comment>
<dbReference type="EC" id="5.4.99.-" evidence="3"/>
<organism evidence="5 6">
    <name type="scientific">Virgibacillus siamensis</name>
    <dbReference type="NCBI Taxonomy" id="480071"/>
    <lineage>
        <taxon>Bacteria</taxon>
        <taxon>Bacillati</taxon>
        <taxon>Bacillota</taxon>
        <taxon>Bacilli</taxon>
        <taxon>Bacillales</taxon>
        <taxon>Bacillaceae</taxon>
        <taxon>Virgibacillus</taxon>
    </lineage>
</organism>
<dbReference type="CDD" id="cd02869">
    <property type="entry name" value="PseudoU_synth_RluA_like"/>
    <property type="match status" value="1"/>
</dbReference>
<dbReference type="SUPFAM" id="SSF55120">
    <property type="entry name" value="Pseudouridine synthase"/>
    <property type="match status" value="1"/>
</dbReference>
<dbReference type="PROSITE" id="PS01129">
    <property type="entry name" value="PSI_RLU"/>
    <property type="match status" value="1"/>
</dbReference>
<proteinExistence type="inferred from homology"/>
<dbReference type="Gene3D" id="3.30.2350.10">
    <property type="entry name" value="Pseudouridine synthase"/>
    <property type="match status" value="1"/>
</dbReference>
<dbReference type="PANTHER" id="PTHR21600:SF35">
    <property type="entry name" value="PSEUDOURIDINE SYNTHASE"/>
    <property type="match status" value="1"/>
</dbReference>
<name>A0ABN1FLW4_9BACI</name>
<keyword evidence="3" id="KW-0413">Isomerase</keyword>
<dbReference type="Proteomes" id="UP001500866">
    <property type="component" value="Unassembled WGS sequence"/>
</dbReference>
<evidence type="ECO:0000313" key="5">
    <source>
        <dbReference type="EMBL" id="GAA0593318.1"/>
    </source>
</evidence>
<comment type="similarity">
    <text evidence="2 3">Belongs to the pseudouridine synthase RluA family.</text>
</comment>
<evidence type="ECO:0000256" key="1">
    <source>
        <dbReference type="ARBA" id="ARBA00000073"/>
    </source>
</evidence>
<dbReference type="InterPro" id="IPR050188">
    <property type="entry name" value="RluA_PseudoU_synthase"/>
</dbReference>
<evidence type="ECO:0000256" key="2">
    <source>
        <dbReference type="ARBA" id="ARBA00010876"/>
    </source>
</evidence>
<accession>A0ABN1FLW4</accession>
<dbReference type="InterPro" id="IPR006224">
    <property type="entry name" value="PsdUridine_synth_RluA-like_CS"/>
</dbReference>
<reference evidence="5 6" key="1">
    <citation type="journal article" date="2019" name="Int. J. Syst. Evol. Microbiol.">
        <title>The Global Catalogue of Microorganisms (GCM) 10K type strain sequencing project: providing services to taxonomists for standard genome sequencing and annotation.</title>
        <authorList>
            <consortium name="The Broad Institute Genomics Platform"/>
            <consortium name="The Broad Institute Genome Sequencing Center for Infectious Disease"/>
            <person name="Wu L."/>
            <person name="Ma J."/>
        </authorList>
    </citation>
    <scope>NUCLEOTIDE SEQUENCE [LARGE SCALE GENOMIC DNA]</scope>
    <source>
        <strain evidence="5 6">JCM 15395</strain>
    </source>
</reference>
<evidence type="ECO:0000313" key="6">
    <source>
        <dbReference type="Proteomes" id="UP001500866"/>
    </source>
</evidence>
<feature type="domain" description="Pseudouridine synthase RsuA/RluA-like" evidence="4">
    <location>
        <begin position="86"/>
        <end position="237"/>
    </location>
</feature>
<comment type="function">
    <text evidence="3">Responsible for synthesis of pseudouridine from uracil.</text>
</comment>
<evidence type="ECO:0000259" key="4">
    <source>
        <dbReference type="Pfam" id="PF00849"/>
    </source>
</evidence>
<dbReference type="NCBIfam" id="TIGR00005">
    <property type="entry name" value="rluA_subfam"/>
    <property type="match status" value="1"/>
</dbReference>